<dbReference type="EMBL" id="AP019822">
    <property type="protein sequence ID" value="BBM37130.1"/>
    <property type="molecule type" value="Genomic_DNA"/>
</dbReference>
<dbReference type="KEGG" id="lgo:JCM16774_2089"/>
<dbReference type="Proteomes" id="UP000321606">
    <property type="component" value="Chromosome"/>
</dbReference>
<gene>
    <name evidence="1" type="ORF">JCM16774_2089</name>
</gene>
<proteinExistence type="predicted"/>
<dbReference type="SUPFAM" id="SSF47240">
    <property type="entry name" value="Ferritin-like"/>
    <property type="match status" value="1"/>
</dbReference>
<dbReference type="Pfam" id="PF13526">
    <property type="entry name" value="DUF4125"/>
    <property type="match status" value="1"/>
</dbReference>
<name>A0A510JCV1_9FUSO</name>
<evidence type="ECO:0000313" key="2">
    <source>
        <dbReference type="Proteomes" id="UP000321606"/>
    </source>
</evidence>
<evidence type="ECO:0000313" key="1">
    <source>
        <dbReference type="EMBL" id="BBM37130.1"/>
    </source>
</evidence>
<organism evidence="1 2">
    <name type="scientific">Pseudoleptotrichia goodfellowii</name>
    <dbReference type="NCBI Taxonomy" id="157692"/>
    <lineage>
        <taxon>Bacteria</taxon>
        <taxon>Fusobacteriati</taxon>
        <taxon>Fusobacteriota</taxon>
        <taxon>Fusobacteriia</taxon>
        <taxon>Fusobacteriales</taxon>
        <taxon>Leptotrichiaceae</taxon>
        <taxon>Pseudoleptotrichia</taxon>
    </lineage>
</organism>
<dbReference type="STRING" id="714315.GCA_000516535_02084"/>
<evidence type="ECO:0008006" key="3">
    <source>
        <dbReference type="Google" id="ProtNLM"/>
    </source>
</evidence>
<protein>
    <recommendedName>
        <fullName evidence="3">DUF4125 domain-containing protein</fullName>
    </recommendedName>
</protein>
<dbReference type="OrthoDB" id="5387164at2"/>
<dbReference type="AlphaFoldDB" id="A0A510JCV1"/>
<dbReference type="InterPro" id="IPR025191">
    <property type="entry name" value="DUF4125"/>
</dbReference>
<dbReference type="RefSeq" id="WP_026738233.1">
    <property type="nucleotide sequence ID" value="NZ_AP019822.1"/>
</dbReference>
<reference evidence="1 2" key="1">
    <citation type="submission" date="2019-07" db="EMBL/GenBank/DDBJ databases">
        <title>Complete Genome Sequence of Leptotrichia goodfellowii Strain JCM 16774.</title>
        <authorList>
            <person name="Watanabe S."/>
            <person name="Cui L."/>
        </authorList>
    </citation>
    <scope>NUCLEOTIDE SEQUENCE [LARGE SCALE GENOMIC DNA]</scope>
    <source>
        <strain evidence="1 2">JCM16774</strain>
    </source>
</reference>
<sequence length="202" mass="24030">MDKEKIIREILEREWVFFQMAQNTGGRASCQDNKKEFIIMRESQWKTLPLNILESYLEDLKIAEGNKQNIVVEKYARMMKYSAPDEYEKIKKFLPEISEEKMKIADQIVEIYLDWERDLIKKYPKLTDRGRPLNSKDDTPEYTSIETYLRGELLSYSLKTVKLYFDYIKECIEKNINLAKINIENIVKEKGYASLEDAEDKI</sequence>
<accession>A0A510JCV1</accession>
<dbReference type="InterPro" id="IPR009078">
    <property type="entry name" value="Ferritin-like_SF"/>
</dbReference>